<proteinExistence type="predicted"/>
<dbReference type="Gene3D" id="2.60.120.10">
    <property type="entry name" value="Jelly Rolls"/>
    <property type="match status" value="1"/>
</dbReference>
<sequence length="153" mass="16634">MSISLSMSRTTILAALCCAIPVAARAAPPKSATAHAQTLLKDDHSWNGVAYEHYPTTQPQLTMLKLTIPPHTALPWHHHPVPNAGYVLEGQLTIQDRESGKEKTFHQGEAFAESVNDIHRGVSGDTRTVLLLTYSGTPGTPTSVPEDQKNPEY</sequence>
<evidence type="ECO:0000313" key="4">
    <source>
        <dbReference type="EMBL" id="CAI9119483.1"/>
    </source>
</evidence>
<dbReference type="Pfam" id="PF07883">
    <property type="entry name" value="Cupin_2"/>
    <property type="match status" value="1"/>
</dbReference>
<evidence type="ECO:0000259" key="3">
    <source>
        <dbReference type="Pfam" id="PF07883"/>
    </source>
</evidence>
<dbReference type="InterPro" id="IPR014710">
    <property type="entry name" value="RmlC-like_jellyroll"/>
</dbReference>
<organism evidence="4 5">
    <name type="scientific">Brytella acorum</name>
    <dbReference type="NCBI Taxonomy" id="2959299"/>
    <lineage>
        <taxon>Bacteria</taxon>
        <taxon>Pseudomonadati</taxon>
        <taxon>Pseudomonadota</taxon>
        <taxon>Alphaproteobacteria</taxon>
        <taxon>Acetobacterales</taxon>
        <taxon>Acetobacteraceae</taxon>
        <taxon>Brytella</taxon>
    </lineage>
</organism>
<name>A0AA35V3Y0_9PROT</name>
<protein>
    <submittedName>
        <fullName evidence="4">Cupin domain-containing protein</fullName>
    </submittedName>
</protein>
<evidence type="ECO:0000256" key="2">
    <source>
        <dbReference type="SAM" id="SignalP"/>
    </source>
</evidence>
<reference evidence="4" key="1">
    <citation type="submission" date="2023-03" db="EMBL/GenBank/DDBJ databases">
        <authorList>
            <person name="Cleenwerck I."/>
        </authorList>
    </citation>
    <scope>NUCLEOTIDE SEQUENCE</scope>
    <source>
        <strain evidence="4">LMG 32879</strain>
    </source>
</reference>
<dbReference type="AlphaFoldDB" id="A0AA35V3Y0"/>
<feature type="signal peptide" evidence="2">
    <location>
        <begin position="1"/>
        <end position="26"/>
    </location>
</feature>
<comment type="caution">
    <text evidence="4">The sequence shown here is derived from an EMBL/GenBank/DDBJ whole genome shotgun (WGS) entry which is preliminary data.</text>
</comment>
<dbReference type="InterPro" id="IPR013096">
    <property type="entry name" value="Cupin_2"/>
</dbReference>
<feature type="compositionally biased region" description="Polar residues" evidence="1">
    <location>
        <begin position="134"/>
        <end position="145"/>
    </location>
</feature>
<dbReference type="SUPFAM" id="SSF51182">
    <property type="entry name" value="RmlC-like cupins"/>
    <property type="match status" value="1"/>
</dbReference>
<dbReference type="Proteomes" id="UP001176960">
    <property type="component" value="Unassembled WGS sequence"/>
</dbReference>
<dbReference type="InterPro" id="IPR011051">
    <property type="entry name" value="RmlC_Cupin_sf"/>
</dbReference>
<evidence type="ECO:0000313" key="5">
    <source>
        <dbReference type="Proteomes" id="UP001176960"/>
    </source>
</evidence>
<dbReference type="EMBL" id="CATKSH010000001">
    <property type="protein sequence ID" value="CAI9119483.1"/>
    <property type="molecule type" value="Genomic_DNA"/>
</dbReference>
<feature type="domain" description="Cupin type-2" evidence="3">
    <location>
        <begin position="66"/>
        <end position="128"/>
    </location>
</feature>
<keyword evidence="5" id="KW-1185">Reference proteome</keyword>
<accession>A0AA35V3Y0</accession>
<dbReference type="CDD" id="cd02236">
    <property type="entry name" value="cupin_CV2614-like"/>
    <property type="match status" value="1"/>
</dbReference>
<feature type="region of interest" description="Disordered" evidence="1">
    <location>
        <begin position="134"/>
        <end position="153"/>
    </location>
</feature>
<feature type="chain" id="PRO_5041265588" evidence="2">
    <location>
        <begin position="27"/>
        <end position="153"/>
    </location>
</feature>
<gene>
    <name evidence="4" type="ORF">LMG32879_000298</name>
</gene>
<keyword evidence="2" id="KW-0732">Signal</keyword>
<evidence type="ECO:0000256" key="1">
    <source>
        <dbReference type="SAM" id="MobiDB-lite"/>
    </source>
</evidence>
<dbReference type="RefSeq" id="WP_289842713.1">
    <property type="nucleotide sequence ID" value="NZ_CATKSH010000001.1"/>
</dbReference>